<keyword evidence="3 7" id="KW-0812">Transmembrane</keyword>
<evidence type="ECO:0000256" key="7">
    <source>
        <dbReference type="SAM" id="Phobius"/>
    </source>
</evidence>
<keyword evidence="5 7" id="KW-0472">Membrane</keyword>
<dbReference type="InterPro" id="IPR013525">
    <property type="entry name" value="ABC2_TM"/>
</dbReference>
<feature type="domain" description="ABC-2 type transporter transmembrane" evidence="8">
    <location>
        <begin position="2"/>
        <end position="309"/>
    </location>
</feature>
<dbReference type="AlphaFoldDB" id="A0A0E9LSA0"/>
<dbReference type="Proteomes" id="UP000032900">
    <property type="component" value="Unassembled WGS sequence"/>
</dbReference>
<feature type="region of interest" description="Disordered" evidence="6">
    <location>
        <begin position="318"/>
        <end position="341"/>
    </location>
</feature>
<proteinExistence type="predicted"/>
<sequence>MVDATEEMKVTQSVGSLVAAEQLFFEGQVGGVLLIPAGFEKKVMSGQQASVSVYSDAGYFLVYKQTLTGAMQSIGTFSGGVEVRRLMAKGATPEQAVEKRDPIALNSVMLFNPAGGYNSFIIPGLIMVILQQTLLIGIGLLGGTDKERGRFRFAVPQTLTKGGVIPVVVGKAGAYFVLYTVNIVITQLWVYHWFNLPDKATLLPALALMVPFLLAVIFLGMALSTFFSRREHSILFVVFLSPIALFLSGLSWPASAIPQWLHGAAHVLPSTVMVPAWLRVRTMGAELHHVGDAFCFLTLQAMVYFVLAVGLYWWVGKGKKGRKGRKGKGGRASRVDGIIGQ</sequence>
<feature type="transmembrane region" description="Helical" evidence="7">
    <location>
        <begin position="120"/>
        <end position="143"/>
    </location>
</feature>
<feature type="transmembrane region" description="Helical" evidence="7">
    <location>
        <begin position="290"/>
        <end position="315"/>
    </location>
</feature>
<feature type="transmembrane region" description="Helical" evidence="7">
    <location>
        <begin position="164"/>
        <end position="190"/>
    </location>
</feature>
<evidence type="ECO:0000256" key="4">
    <source>
        <dbReference type="ARBA" id="ARBA00022989"/>
    </source>
</evidence>
<dbReference type="InterPro" id="IPR051449">
    <property type="entry name" value="ABC-2_transporter_component"/>
</dbReference>
<protein>
    <submittedName>
        <fullName evidence="9">ABC-type multidrug transport system, permease component</fullName>
    </submittedName>
</protein>
<gene>
    <name evidence="9" type="ORF">JCM15548_191</name>
</gene>
<comment type="subcellular location">
    <subcellularLocation>
        <location evidence="1">Cell membrane</location>
        <topology evidence="1">Multi-pass membrane protein</topology>
    </subcellularLocation>
</comment>
<comment type="caution">
    <text evidence="9">The sequence shown here is derived from an EMBL/GenBank/DDBJ whole genome shotgun (WGS) entry which is preliminary data.</text>
</comment>
<dbReference type="Gene3D" id="3.40.1710.10">
    <property type="entry name" value="abc type-2 transporter like domain"/>
    <property type="match status" value="1"/>
</dbReference>
<evidence type="ECO:0000313" key="10">
    <source>
        <dbReference type="Proteomes" id="UP000032900"/>
    </source>
</evidence>
<organism evidence="9 10">
    <name type="scientific">Geofilum rubicundum JCM 15548</name>
    <dbReference type="NCBI Taxonomy" id="1236989"/>
    <lineage>
        <taxon>Bacteria</taxon>
        <taxon>Pseudomonadati</taxon>
        <taxon>Bacteroidota</taxon>
        <taxon>Bacteroidia</taxon>
        <taxon>Marinilabiliales</taxon>
        <taxon>Marinilabiliaceae</taxon>
        <taxon>Geofilum</taxon>
    </lineage>
</organism>
<evidence type="ECO:0000256" key="1">
    <source>
        <dbReference type="ARBA" id="ARBA00004651"/>
    </source>
</evidence>
<evidence type="ECO:0000256" key="5">
    <source>
        <dbReference type="ARBA" id="ARBA00023136"/>
    </source>
</evidence>
<name>A0A0E9LSA0_9BACT</name>
<feature type="transmembrane region" description="Helical" evidence="7">
    <location>
        <begin position="202"/>
        <end position="227"/>
    </location>
</feature>
<evidence type="ECO:0000256" key="6">
    <source>
        <dbReference type="SAM" id="MobiDB-lite"/>
    </source>
</evidence>
<feature type="compositionally biased region" description="Basic residues" evidence="6">
    <location>
        <begin position="318"/>
        <end position="331"/>
    </location>
</feature>
<keyword evidence="10" id="KW-1185">Reference proteome</keyword>
<dbReference type="EMBL" id="BAZW01000001">
    <property type="protein sequence ID" value="GAO28129.1"/>
    <property type="molecule type" value="Genomic_DNA"/>
</dbReference>
<dbReference type="STRING" id="1236989.JCM15548_191"/>
<evidence type="ECO:0000313" key="9">
    <source>
        <dbReference type="EMBL" id="GAO28129.1"/>
    </source>
</evidence>
<evidence type="ECO:0000256" key="3">
    <source>
        <dbReference type="ARBA" id="ARBA00022692"/>
    </source>
</evidence>
<dbReference type="PANTHER" id="PTHR30294">
    <property type="entry name" value="MEMBRANE COMPONENT OF ABC TRANSPORTER YHHJ-RELATED"/>
    <property type="match status" value="1"/>
</dbReference>
<accession>A0A0E9LSA0</accession>
<dbReference type="PANTHER" id="PTHR30294:SF46">
    <property type="entry name" value="ABC TRANSPORTER PERMEASE"/>
    <property type="match status" value="1"/>
</dbReference>
<dbReference type="Pfam" id="PF12698">
    <property type="entry name" value="ABC2_membrane_3"/>
    <property type="match status" value="1"/>
</dbReference>
<dbReference type="GO" id="GO:0140359">
    <property type="term" value="F:ABC-type transporter activity"/>
    <property type="evidence" value="ECO:0007669"/>
    <property type="project" value="InterPro"/>
</dbReference>
<keyword evidence="4 7" id="KW-1133">Transmembrane helix</keyword>
<keyword evidence="2" id="KW-1003">Cell membrane</keyword>
<dbReference type="GO" id="GO:0005886">
    <property type="term" value="C:plasma membrane"/>
    <property type="evidence" value="ECO:0007669"/>
    <property type="project" value="UniProtKB-SubCell"/>
</dbReference>
<evidence type="ECO:0000259" key="8">
    <source>
        <dbReference type="Pfam" id="PF12698"/>
    </source>
</evidence>
<reference evidence="9 10" key="1">
    <citation type="journal article" date="2015" name="Microbes Environ.">
        <title>Distribution and evolution of nitrogen fixation genes in the phylum bacteroidetes.</title>
        <authorList>
            <person name="Inoue J."/>
            <person name="Oshima K."/>
            <person name="Suda W."/>
            <person name="Sakamoto M."/>
            <person name="Iino T."/>
            <person name="Noda S."/>
            <person name="Hongoh Y."/>
            <person name="Hattori M."/>
            <person name="Ohkuma M."/>
        </authorList>
    </citation>
    <scope>NUCLEOTIDE SEQUENCE [LARGE SCALE GENOMIC DNA]</scope>
    <source>
        <strain evidence="9">JCM 15548</strain>
    </source>
</reference>
<evidence type="ECO:0000256" key="2">
    <source>
        <dbReference type="ARBA" id="ARBA00022475"/>
    </source>
</evidence>
<feature type="transmembrane region" description="Helical" evidence="7">
    <location>
        <begin position="234"/>
        <end position="254"/>
    </location>
</feature>